<keyword evidence="3" id="KW-1185">Reference proteome</keyword>
<evidence type="ECO:0000256" key="1">
    <source>
        <dbReference type="SAM" id="MobiDB-lite"/>
    </source>
</evidence>
<feature type="region of interest" description="Disordered" evidence="1">
    <location>
        <begin position="29"/>
        <end position="62"/>
    </location>
</feature>
<dbReference type="Proteomes" id="UP000054166">
    <property type="component" value="Unassembled WGS sequence"/>
</dbReference>
<sequence>MAKWLQRQEAIDLRTVYLRWCAELSPHNETDSLDKDVTDEEDDNEDVAEVNDQVTTKTPDMTQAYGASEFLPALKTFIQEKFTSHALLPNAFDRYNVYKAVHLMLPSKPHVSDRKCQKKIHATPECSNGPRKQPSPARFDTALVIEDVNLHCKEGGLHDM</sequence>
<dbReference type="AlphaFoldDB" id="A0A0C3FQS9"/>
<dbReference type="OrthoDB" id="2418900at2759"/>
<accession>A0A0C3FQS9</accession>
<reference evidence="2 3" key="1">
    <citation type="submission" date="2014-04" db="EMBL/GenBank/DDBJ databases">
        <authorList>
            <consortium name="DOE Joint Genome Institute"/>
            <person name="Kuo A."/>
            <person name="Tarkka M."/>
            <person name="Buscot F."/>
            <person name="Kohler A."/>
            <person name="Nagy L.G."/>
            <person name="Floudas D."/>
            <person name="Copeland A."/>
            <person name="Barry K.W."/>
            <person name="Cichocki N."/>
            <person name="Veneault-Fourrey C."/>
            <person name="LaButti K."/>
            <person name="Lindquist E.A."/>
            <person name="Lipzen A."/>
            <person name="Lundell T."/>
            <person name="Morin E."/>
            <person name="Murat C."/>
            <person name="Sun H."/>
            <person name="Tunlid A."/>
            <person name="Henrissat B."/>
            <person name="Grigoriev I.V."/>
            <person name="Hibbett D.S."/>
            <person name="Martin F."/>
            <person name="Nordberg H.P."/>
            <person name="Cantor M.N."/>
            <person name="Hua S.X."/>
        </authorList>
    </citation>
    <scope>NUCLEOTIDE SEQUENCE [LARGE SCALE GENOMIC DNA]</scope>
    <source>
        <strain evidence="2 3">F 1598</strain>
    </source>
</reference>
<dbReference type="EMBL" id="KN832996">
    <property type="protein sequence ID" value="KIM82079.1"/>
    <property type="molecule type" value="Genomic_DNA"/>
</dbReference>
<evidence type="ECO:0000313" key="2">
    <source>
        <dbReference type="EMBL" id="KIM82079.1"/>
    </source>
</evidence>
<name>A0A0C3FQS9_PILCF</name>
<proteinExistence type="predicted"/>
<reference evidence="3" key="2">
    <citation type="submission" date="2015-01" db="EMBL/GenBank/DDBJ databases">
        <title>Evolutionary Origins and Diversification of the Mycorrhizal Mutualists.</title>
        <authorList>
            <consortium name="DOE Joint Genome Institute"/>
            <consortium name="Mycorrhizal Genomics Consortium"/>
            <person name="Kohler A."/>
            <person name="Kuo A."/>
            <person name="Nagy L.G."/>
            <person name="Floudas D."/>
            <person name="Copeland A."/>
            <person name="Barry K.W."/>
            <person name="Cichocki N."/>
            <person name="Veneault-Fourrey C."/>
            <person name="LaButti K."/>
            <person name="Lindquist E.A."/>
            <person name="Lipzen A."/>
            <person name="Lundell T."/>
            <person name="Morin E."/>
            <person name="Murat C."/>
            <person name="Riley R."/>
            <person name="Ohm R."/>
            <person name="Sun H."/>
            <person name="Tunlid A."/>
            <person name="Henrissat B."/>
            <person name="Grigoriev I.V."/>
            <person name="Hibbett D.S."/>
            <person name="Martin F."/>
        </authorList>
    </citation>
    <scope>NUCLEOTIDE SEQUENCE [LARGE SCALE GENOMIC DNA]</scope>
    <source>
        <strain evidence="3">F 1598</strain>
    </source>
</reference>
<dbReference type="InParanoid" id="A0A0C3FQS9"/>
<protein>
    <submittedName>
        <fullName evidence="2">Uncharacterized protein</fullName>
    </submittedName>
</protein>
<evidence type="ECO:0000313" key="3">
    <source>
        <dbReference type="Proteomes" id="UP000054166"/>
    </source>
</evidence>
<feature type="compositionally biased region" description="Acidic residues" evidence="1">
    <location>
        <begin position="37"/>
        <end position="49"/>
    </location>
</feature>
<organism evidence="2 3">
    <name type="scientific">Piloderma croceum (strain F 1598)</name>
    <dbReference type="NCBI Taxonomy" id="765440"/>
    <lineage>
        <taxon>Eukaryota</taxon>
        <taxon>Fungi</taxon>
        <taxon>Dikarya</taxon>
        <taxon>Basidiomycota</taxon>
        <taxon>Agaricomycotina</taxon>
        <taxon>Agaricomycetes</taxon>
        <taxon>Agaricomycetidae</taxon>
        <taxon>Atheliales</taxon>
        <taxon>Atheliaceae</taxon>
        <taxon>Piloderma</taxon>
    </lineage>
</organism>
<gene>
    <name evidence="2" type="ORF">PILCRDRAFT_8320</name>
</gene>
<dbReference type="HOGENOM" id="CLU_1652834_0_0_1"/>